<evidence type="ECO:0000259" key="1">
    <source>
        <dbReference type="PROSITE" id="PS51806"/>
    </source>
</evidence>
<dbReference type="InterPro" id="IPR051886">
    <property type="entry name" value="Seed_Dev/Stress_Resp_Reg"/>
</dbReference>
<reference evidence="3" key="2">
    <citation type="submission" date="2025-08" db="UniProtKB">
        <authorList>
            <consortium name="RefSeq"/>
        </authorList>
    </citation>
    <scope>IDENTIFICATION</scope>
    <source>
        <tissue evidence="3">Leaf</tissue>
    </source>
</reference>
<evidence type="ECO:0000313" key="3">
    <source>
        <dbReference type="RefSeq" id="XP_020098390.1"/>
    </source>
</evidence>
<dbReference type="InterPro" id="IPR025422">
    <property type="entry name" value="TGA_domain"/>
</dbReference>
<dbReference type="AlphaFoldDB" id="A0A6P5FZH3"/>
<dbReference type="PANTHER" id="PTHR46354:SF7">
    <property type="entry name" value="PROTEIN DOG1-LIKE 1"/>
    <property type="match status" value="1"/>
</dbReference>
<accession>A0A6P5FZH3</accession>
<reference evidence="2" key="1">
    <citation type="journal article" date="2015" name="Nat. Genet.">
        <title>The pineapple genome and the evolution of CAM photosynthesis.</title>
        <authorList>
            <person name="Ming R."/>
            <person name="VanBuren R."/>
            <person name="Wai C.M."/>
            <person name="Tang H."/>
            <person name="Schatz M.C."/>
            <person name="Bowers J.E."/>
            <person name="Lyons E."/>
            <person name="Wang M.L."/>
            <person name="Chen J."/>
            <person name="Biggers E."/>
            <person name="Zhang J."/>
            <person name="Huang L."/>
            <person name="Zhang L."/>
            <person name="Miao W."/>
            <person name="Zhang J."/>
            <person name="Ye Z."/>
            <person name="Miao C."/>
            <person name="Lin Z."/>
            <person name="Wang H."/>
            <person name="Zhou H."/>
            <person name="Yim W.C."/>
            <person name="Priest H.D."/>
            <person name="Zheng C."/>
            <person name="Woodhouse M."/>
            <person name="Edger P.P."/>
            <person name="Guyot R."/>
            <person name="Guo H.B."/>
            <person name="Guo H."/>
            <person name="Zheng G."/>
            <person name="Singh R."/>
            <person name="Sharma A."/>
            <person name="Min X."/>
            <person name="Zheng Y."/>
            <person name="Lee H."/>
            <person name="Gurtowski J."/>
            <person name="Sedlazeck F.J."/>
            <person name="Harkess A."/>
            <person name="McKain M.R."/>
            <person name="Liao Z."/>
            <person name="Fang J."/>
            <person name="Liu J."/>
            <person name="Zhang X."/>
            <person name="Zhang Q."/>
            <person name="Hu W."/>
            <person name="Qin Y."/>
            <person name="Wang K."/>
            <person name="Chen L.Y."/>
            <person name="Shirley N."/>
            <person name="Lin Y.R."/>
            <person name="Liu L.Y."/>
            <person name="Hernandez A.G."/>
            <person name="Wright C.L."/>
            <person name="Bulone V."/>
            <person name="Tuskan G.A."/>
            <person name="Heath K."/>
            <person name="Zee F."/>
            <person name="Moore P.H."/>
            <person name="Sunkar R."/>
            <person name="Leebens-Mack J.H."/>
            <person name="Mockler T."/>
            <person name="Bennetzen J.L."/>
            <person name="Freeling M."/>
            <person name="Sankoff D."/>
            <person name="Paterson A.H."/>
            <person name="Zhu X."/>
            <person name="Yang X."/>
            <person name="Smith J.A."/>
            <person name="Cushman J.C."/>
            <person name="Paull R.E."/>
            <person name="Yu Q."/>
        </authorList>
    </citation>
    <scope>NUCLEOTIDE SEQUENCE [LARGE SCALE GENOMIC DNA]</scope>
    <source>
        <strain evidence="2">cv. F153</strain>
    </source>
</reference>
<organism evidence="2 3">
    <name type="scientific">Ananas comosus</name>
    <name type="common">Pineapple</name>
    <name type="synonym">Ananas ananas</name>
    <dbReference type="NCBI Taxonomy" id="4615"/>
    <lineage>
        <taxon>Eukaryota</taxon>
        <taxon>Viridiplantae</taxon>
        <taxon>Streptophyta</taxon>
        <taxon>Embryophyta</taxon>
        <taxon>Tracheophyta</taxon>
        <taxon>Spermatophyta</taxon>
        <taxon>Magnoliopsida</taxon>
        <taxon>Liliopsida</taxon>
        <taxon>Poales</taxon>
        <taxon>Bromeliaceae</taxon>
        <taxon>Bromelioideae</taxon>
        <taxon>Ananas</taxon>
    </lineage>
</organism>
<dbReference type="GeneID" id="109717126"/>
<keyword evidence="2" id="KW-1185">Reference proteome</keyword>
<dbReference type="GO" id="GO:0006351">
    <property type="term" value="P:DNA-templated transcription"/>
    <property type="evidence" value="ECO:0007669"/>
    <property type="project" value="InterPro"/>
</dbReference>
<dbReference type="Proteomes" id="UP000515123">
    <property type="component" value="Linkage group 11"/>
</dbReference>
<sequence>MKCFTSCYEDWVRKQEWDLTYLLAAASTSAAASAEQTAADAELRVVVEKSLRLYEEYAEQRCALAPADGPAFFCPAWCSAFENSVLWMGGCRPTLFIRLLYSLSGAALDARLHDFLNNGGDDGTDRLSAELLRGEKSMLGLSARQLGLVDELHGHTLREEGRLTAKMATVQEDVADRPLLSAARVHRKITSSSAAAAAAYAASSSSWGNDGDVAAAIKSCAEEMAGLLVEADRLRVATARALLTEILGPKQAVELLVAAKQLHLSIHKSSKQRDTDLCCGGGGGNVDGAVF</sequence>
<dbReference type="PANTHER" id="PTHR46354">
    <property type="entry name" value="DOG1 DOMAIN-CONTAINING PROTEIN"/>
    <property type="match status" value="1"/>
</dbReference>
<dbReference type="Pfam" id="PF14144">
    <property type="entry name" value="DOG1"/>
    <property type="match status" value="1"/>
</dbReference>
<evidence type="ECO:0000313" key="2">
    <source>
        <dbReference type="Proteomes" id="UP000515123"/>
    </source>
</evidence>
<feature type="domain" description="DOG1" evidence="1">
    <location>
        <begin position="1"/>
        <end position="276"/>
    </location>
</feature>
<protein>
    <submittedName>
        <fullName evidence="3">Protein DOG1-like 1</fullName>
    </submittedName>
</protein>
<proteinExistence type="predicted"/>
<name>A0A6P5FZH3_ANACO</name>
<dbReference type="RefSeq" id="XP_020098390.1">
    <property type="nucleotide sequence ID" value="XM_020242801.1"/>
</dbReference>
<dbReference type="GO" id="GO:0043565">
    <property type="term" value="F:sequence-specific DNA binding"/>
    <property type="evidence" value="ECO:0007669"/>
    <property type="project" value="InterPro"/>
</dbReference>
<gene>
    <name evidence="3" type="primary">LOC109717126</name>
</gene>
<dbReference type="OrthoDB" id="1897224at2759"/>
<dbReference type="PROSITE" id="PS51806">
    <property type="entry name" value="DOG1"/>
    <property type="match status" value="1"/>
</dbReference>